<dbReference type="InterPro" id="IPR039968">
    <property type="entry name" value="BcerS-like"/>
</dbReference>
<name>D1AJC0_SEBTE</name>
<evidence type="ECO:0000313" key="3">
    <source>
        <dbReference type="Proteomes" id="UP000000845"/>
    </source>
</evidence>
<accession>D1AJC0</accession>
<keyword evidence="3" id="KW-1185">Reference proteome</keyword>
<organism evidence="2 3">
    <name type="scientific">Sebaldella termitidis (strain ATCC 33386 / NCTC 11300)</name>
    <dbReference type="NCBI Taxonomy" id="526218"/>
    <lineage>
        <taxon>Bacteria</taxon>
        <taxon>Fusobacteriati</taxon>
        <taxon>Fusobacteriota</taxon>
        <taxon>Fusobacteriia</taxon>
        <taxon>Fusobacteriales</taxon>
        <taxon>Leptotrichiaceae</taxon>
        <taxon>Sebaldella</taxon>
    </lineage>
</organism>
<gene>
    <name evidence="2" type="ordered locus">Sterm_1952</name>
</gene>
<dbReference type="HOGENOM" id="CLU_789143_0_0_0"/>
<dbReference type="EMBL" id="CP001739">
    <property type="protein sequence ID" value="ACZ08808.1"/>
    <property type="molecule type" value="Genomic_DNA"/>
</dbReference>
<dbReference type="RefSeq" id="WP_012861402.1">
    <property type="nucleotide sequence ID" value="NC_013517.1"/>
</dbReference>
<dbReference type="PANTHER" id="PTHR41368">
    <property type="entry name" value="PROTEIN YGHO"/>
    <property type="match status" value="1"/>
</dbReference>
<sequence>MKINIISETELEKFCDFENFILDKENVKKCGALESVIVEEEGAVLARASLWNAENRIQNKKTGYIGHFAAKDKEAGLFLTGYIKEKAKEYGLEYLAGPLDGNTWKQYRFMVEDNKNPFFLEPYNPLEWPEIFAESGYEVIGEYYSVKVTEPEKKFRVSERIKKVRFYSDLIIKKADKENFGKYINEIYDISVKSFRNNFLYSEISRTDFLSLYLKIKDIIDFDFIFMVYKNNKPIGFAFGIPDYNEGLYKNKIETVILKTLAVNPEYHNFGLGAVLLEEFHKTAVDKGYKNIIHALIHQSNMSGKISEKYGEIMRKYHLYGMVTA</sequence>
<dbReference type="SUPFAM" id="SSF55729">
    <property type="entry name" value="Acyl-CoA N-acyltransferases (Nat)"/>
    <property type="match status" value="1"/>
</dbReference>
<dbReference type="PANTHER" id="PTHR41368:SF1">
    <property type="entry name" value="PROTEIN YGHO"/>
    <property type="match status" value="1"/>
</dbReference>
<feature type="domain" description="N-acetyltransferase" evidence="1">
    <location>
        <begin position="170"/>
        <end position="325"/>
    </location>
</feature>
<dbReference type="Proteomes" id="UP000000845">
    <property type="component" value="Chromosome"/>
</dbReference>
<dbReference type="CDD" id="cd04301">
    <property type="entry name" value="NAT_SF"/>
    <property type="match status" value="1"/>
</dbReference>
<dbReference type="eggNOG" id="COG3153">
    <property type="taxonomic scope" value="Bacteria"/>
</dbReference>
<proteinExistence type="predicted"/>
<dbReference type="GO" id="GO:0016747">
    <property type="term" value="F:acyltransferase activity, transferring groups other than amino-acyl groups"/>
    <property type="evidence" value="ECO:0007669"/>
    <property type="project" value="InterPro"/>
</dbReference>
<dbReference type="Gene3D" id="3.40.630.30">
    <property type="match status" value="1"/>
</dbReference>
<protein>
    <submittedName>
        <fullName evidence="2">GCN5-related N-acetyltransferase</fullName>
    </submittedName>
</protein>
<dbReference type="Pfam" id="PF00583">
    <property type="entry name" value="Acetyltransf_1"/>
    <property type="match status" value="1"/>
</dbReference>
<dbReference type="KEGG" id="str:Sterm_1952"/>
<dbReference type="STRING" id="526218.Sterm_1952"/>
<dbReference type="InterPro" id="IPR016181">
    <property type="entry name" value="Acyl_CoA_acyltransferase"/>
</dbReference>
<dbReference type="PROSITE" id="PS51186">
    <property type="entry name" value="GNAT"/>
    <property type="match status" value="1"/>
</dbReference>
<reference evidence="2 3" key="2">
    <citation type="journal article" date="2010" name="Stand. Genomic Sci.">
        <title>Complete genome sequence of Sebaldella termitidis type strain (NCTC 11300).</title>
        <authorList>
            <person name="Harmon-Smith M."/>
            <person name="Celia L."/>
            <person name="Chertkov O."/>
            <person name="Lapidus A."/>
            <person name="Copeland A."/>
            <person name="Glavina Del Rio T."/>
            <person name="Nolan M."/>
            <person name="Lucas S."/>
            <person name="Tice H."/>
            <person name="Cheng J.F."/>
            <person name="Han C."/>
            <person name="Detter J.C."/>
            <person name="Bruce D."/>
            <person name="Goodwin L."/>
            <person name="Pitluck S."/>
            <person name="Pati A."/>
            <person name="Liolios K."/>
            <person name="Ivanova N."/>
            <person name="Mavromatis K."/>
            <person name="Mikhailova N."/>
            <person name="Chen A."/>
            <person name="Palaniappan K."/>
            <person name="Land M."/>
            <person name="Hauser L."/>
            <person name="Chang Y.J."/>
            <person name="Jeffries C.D."/>
            <person name="Brettin T."/>
            <person name="Goker M."/>
            <person name="Beck B."/>
            <person name="Bristow J."/>
            <person name="Eisen J.A."/>
            <person name="Markowitz V."/>
            <person name="Hugenholtz P."/>
            <person name="Kyrpides N.C."/>
            <person name="Klenk H.P."/>
            <person name="Chen F."/>
        </authorList>
    </citation>
    <scope>NUCLEOTIDE SEQUENCE [LARGE SCALE GENOMIC DNA]</scope>
    <source>
        <strain evidence="3">ATCC 33386 / NCTC 11300</strain>
    </source>
</reference>
<dbReference type="AlphaFoldDB" id="D1AJC0"/>
<dbReference type="InterPro" id="IPR000182">
    <property type="entry name" value="GNAT_dom"/>
</dbReference>
<reference evidence="3" key="1">
    <citation type="submission" date="2009-09" db="EMBL/GenBank/DDBJ databases">
        <title>The complete chromosome of Sebaldella termitidis ATCC 33386.</title>
        <authorList>
            <consortium name="US DOE Joint Genome Institute (JGI-PGF)"/>
            <person name="Lucas S."/>
            <person name="Copeland A."/>
            <person name="Lapidus A."/>
            <person name="Glavina del Rio T."/>
            <person name="Dalin E."/>
            <person name="Tice H."/>
            <person name="Bruce D."/>
            <person name="Goodwin L."/>
            <person name="Pitluck S."/>
            <person name="Kyrpides N."/>
            <person name="Mavromatis K."/>
            <person name="Ivanova N."/>
            <person name="Mikhailova N."/>
            <person name="Sims D."/>
            <person name="Meincke L."/>
            <person name="Brettin T."/>
            <person name="Detter J.C."/>
            <person name="Han C."/>
            <person name="Larimer F."/>
            <person name="Land M."/>
            <person name="Hauser L."/>
            <person name="Markowitz V."/>
            <person name="Cheng J.F."/>
            <person name="Hugenholtz P."/>
            <person name="Woyke T."/>
            <person name="Wu D."/>
            <person name="Eisen J.A."/>
        </authorList>
    </citation>
    <scope>NUCLEOTIDE SEQUENCE [LARGE SCALE GENOMIC DNA]</scope>
    <source>
        <strain evidence="3">ATCC 33386 / NCTC 11300</strain>
    </source>
</reference>
<evidence type="ECO:0000313" key="2">
    <source>
        <dbReference type="EMBL" id="ACZ08808.1"/>
    </source>
</evidence>
<evidence type="ECO:0000259" key="1">
    <source>
        <dbReference type="PROSITE" id="PS51186"/>
    </source>
</evidence>